<organism evidence="1 2">
    <name type="scientific">Phyllobacterium sophorae</name>
    <dbReference type="NCBI Taxonomy" id="1520277"/>
    <lineage>
        <taxon>Bacteria</taxon>
        <taxon>Pseudomonadati</taxon>
        <taxon>Pseudomonadota</taxon>
        <taxon>Alphaproteobacteria</taxon>
        <taxon>Hyphomicrobiales</taxon>
        <taxon>Phyllobacteriaceae</taxon>
        <taxon>Phyllobacterium</taxon>
    </lineage>
</organism>
<evidence type="ECO:0000313" key="1">
    <source>
        <dbReference type="EMBL" id="PSH55638.1"/>
    </source>
</evidence>
<evidence type="ECO:0000313" key="2">
    <source>
        <dbReference type="Proteomes" id="UP000241764"/>
    </source>
</evidence>
<accession>A0A2P7AN40</accession>
<dbReference type="InterPro" id="IPR036264">
    <property type="entry name" value="Bact_exopeptidase_dim_dom"/>
</dbReference>
<dbReference type="Proteomes" id="UP000241764">
    <property type="component" value="Unassembled WGS sequence"/>
</dbReference>
<gene>
    <name evidence="1" type="ORF">CU103_30255</name>
</gene>
<dbReference type="AlphaFoldDB" id="A0A2P7AN40"/>
<reference evidence="2" key="1">
    <citation type="submission" date="2017-11" db="EMBL/GenBank/DDBJ databases">
        <authorList>
            <person name="Kuznetsova I."/>
            <person name="Sazanova A."/>
            <person name="Chirak E."/>
            <person name="Safronova V."/>
            <person name="Willems A."/>
        </authorList>
    </citation>
    <scope>NUCLEOTIDE SEQUENCE [LARGE SCALE GENOMIC DNA]</scope>
    <source>
        <strain evidence="2">CCBAU 03422</strain>
    </source>
</reference>
<name>A0A2P7AN40_9HYPH</name>
<dbReference type="Gene3D" id="3.30.70.360">
    <property type="match status" value="1"/>
</dbReference>
<keyword evidence="2" id="KW-1185">Reference proteome</keyword>
<sequence length="69" mass="7251">MPDVDVGTFGICDGSIMAALLEFDITLTGKGGHAAVRHLTIDPVAVAAQIVVALPKPWSPATQTRLIPW</sequence>
<comment type="caution">
    <text evidence="1">The sequence shown here is derived from an EMBL/GenBank/DDBJ whole genome shotgun (WGS) entry which is preliminary data.</text>
</comment>
<dbReference type="SUPFAM" id="SSF55031">
    <property type="entry name" value="Bacterial exopeptidase dimerisation domain"/>
    <property type="match status" value="1"/>
</dbReference>
<dbReference type="Gene3D" id="3.40.630.10">
    <property type="entry name" value="Zn peptidases"/>
    <property type="match status" value="1"/>
</dbReference>
<proteinExistence type="predicted"/>
<evidence type="ECO:0008006" key="3">
    <source>
        <dbReference type="Google" id="ProtNLM"/>
    </source>
</evidence>
<protein>
    <recommendedName>
        <fullName evidence="3">Peptidase M20 dimerisation domain-containing protein</fullName>
    </recommendedName>
</protein>
<dbReference type="EMBL" id="PGGM01000026">
    <property type="protein sequence ID" value="PSH55638.1"/>
    <property type="molecule type" value="Genomic_DNA"/>
</dbReference>